<dbReference type="SUPFAM" id="SSF54637">
    <property type="entry name" value="Thioesterase/thiol ester dehydrase-isomerase"/>
    <property type="match status" value="1"/>
</dbReference>
<dbReference type="PANTHER" id="PTHR31793">
    <property type="entry name" value="4-HYDROXYBENZOYL-COA THIOESTERASE FAMILY MEMBER"/>
    <property type="match status" value="1"/>
</dbReference>
<dbReference type="Pfam" id="PF13279">
    <property type="entry name" value="4HBT_2"/>
    <property type="match status" value="1"/>
</dbReference>
<dbReference type="InterPro" id="IPR006684">
    <property type="entry name" value="YbgC/YbaW"/>
</dbReference>
<dbReference type="Gene3D" id="3.10.129.10">
    <property type="entry name" value="Hotdog Thioesterase"/>
    <property type="match status" value="1"/>
</dbReference>
<dbReference type="PIRSF" id="PIRSF003230">
    <property type="entry name" value="YbgC"/>
    <property type="match status" value="1"/>
</dbReference>
<dbReference type="Proteomes" id="UP000095237">
    <property type="component" value="Unassembled WGS sequence"/>
</dbReference>
<dbReference type="InterPro" id="IPR050563">
    <property type="entry name" value="4-hydroxybenzoyl-CoA_TE"/>
</dbReference>
<dbReference type="PANTHER" id="PTHR31793:SF27">
    <property type="entry name" value="NOVEL THIOESTERASE SUPERFAMILY DOMAIN AND SAPOSIN A-TYPE DOMAIN CONTAINING PROTEIN (0610012H03RIK)"/>
    <property type="match status" value="1"/>
</dbReference>
<keyword evidence="2" id="KW-0378">Hydrolase</keyword>
<comment type="similarity">
    <text evidence="1">Belongs to the 4-hydroxybenzoyl-CoA thioesterase family.</text>
</comment>
<dbReference type="AlphaFoldDB" id="A0A1E5IGC5"/>
<comment type="caution">
    <text evidence="3">The sequence shown here is derived from an EMBL/GenBank/DDBJ whole genome shotgun (WGS) entry which is preliminary data.</text>
</comment>
<gene>
    <name evidence="3" type="ORF">ATZ36_09395</name>
</gene>
<evidence type="ECO:0000313" key="4">
    <source>
        <dbReference type="Proteomes" id="UP000095237"/>
    </source>
</evidence>
<evidence type="ECO:0000313" key="3">
    <source>
        <dbReference type="EMBL" id="OEG69464.1"/>
    </source>
</evidence>
<evidence type="ECO:0000256" key="2">
    <source>
        <dbReference type="ARBA" id="ARBA00022801"/>
    </source>
</evidence>
<keyword evidence="4" id="KW-1185">Reference proteome</keyword>
<dbReference type="InterPro" id="IPR029069">
    <property type="entry name" value="HotDog_dom_sf"/>
</dbReference>
<evidence type="ECO:0000256" key="1">
    <source>
        <dbReference type="ARBA" id="ARBA00005953"/>
    </source>
</evidence>
<name>A0A1E5IGC5_ENDTX</name>
<reference evidence="3 4" key="1">
    <citation type="submission" date="2015-11" db="EMBL/GenBank/DDBJ databases">
        <title>Evidence for parallel genomic evolution in an endosymbiosis of termite gut flagellates.</title>
        <authorList>
            <person name="Zheng H."/>
        </authorList>
    </citation>
    <scope>NUCLEOTIDE SEQUENCE [LARGE SCALE GENOMIC DNA]</scope>
    <source>
        <strain evidence="3 4">CET450</strain>
    </source>
</reference>
<protein>
    <submittedName>
        <fullName evidence="3">Uncharacterized protein</fullName>
    </submittedName>
</protein>
<sequence length="132" mass="15451">MNVLHLRIAYADTDQMGMVYYGNYLTFFERGRAELLRDIGFEYKAIEKRGFYFPVIYAECKYMAPAKYDDLIIVETKLTEVTAASTTCSYKVKCDGKLLVTGKTKHPFVNKMMRPVRFPEDIRELIEKHLEK</sequence>
<organism evidence="3 4">
    <name type="scientific">Endomicrobium trichonymphae</name>
    <dbReference type="NCBI Taxonomy" id="1408204"/>
    <lineage>
        <taxon>Bacteria</taxon>
        <taxon>Pseudomonadati</taxon>
        <taxon>Elusimicrobiota</taxon>
        <taxon>Endomicrobiia</taxon>
        <taxon>Endomicrobiales</taxon>
        <taxon>Endomicrobiaceae</taxon>
        <taxon>Candidatus Endomicrobiellum</taxon>
    </lineage>
</organism>
<dbReference type="GO" id="GO:0047617">
    <property type="term" value="F:fatty acyl-CoA hydrolase activity"/>
    <property type="evidence" value="ECO:0007669"/>
    <property type="project" value="TreeGrafter"/>
</dbReference>
<accession>A0A1E5IGC5</accession>
<proteinExistence type="inferred from homology"/>
<dbReference type="CDD" id="cd00586">
    <property type="entry name" value="4HBT"/>
    <property type="match status" value="1"/>
</dbReference>
<dbReference type="EMBL" id="LNVX01000700">
    <property type="protein sequence ID" value="OEG69464.1"/>
    <property type="molecule type" value="Genomic_DNA"/>
</dbReference>
<dbReference type="NCBIfam" id="TIGR00051">
    <property type="entry name" value="YbgC/FadM family acyl-CoA thioesterase"/>
    <property type="match status" value="1"/>
</dbReference>